<dbReference type="GeneID" id="87944644"/>
<name>A0AAX4II85_9PEZI</name>
<gene>
    <name evidence="1" type="ORF">CDEST_08141</name>
</gene>
<dbReference type="EMBL" id="CP137309">
    <property type="protein sequence ID" value="WQF83127.1"/>
    <property type="molecule type" value="Genomic_DNA"/>
</dbReference>
<evidence type="ECO:0000313" key="1">
    <source>
        <dbReference type="EMBL" id="WQF83127.1"/>
    </source>
</evidence>
<keyword evidence="2" id="KW-1185">Reference proteome</keyword>
<dbReference type="AlphaFoldDB" id="A0AAX4II85"/>
<sequence length="335" mass="38849">MIVEPGCVSYIRELQAIYQYPSAKVCLEDVRRICQFLSRNRFKILIDTNFFRDDEIGLVYHPQRGWIMVKGCVWETPKCFESTVTLSRLYAECDDCFKRKLKMRNAGVHEAVIRSTECIHEGFKSLEDTWYVNDPSILAKSFFQRVDILDFDVQDMDRIMLLVNWLSTEHRLLSKAVSESKSCDGMTQNQMGLVRHRTEKGQLYRAVSRSTRSHRCGCQLLDKPRGWRPAYLYEKERDPVRIIVRRNLFEDVDPRVERSLVEFSSCLFSINDFNRIPLVSQILKVDLSEIRELLEEVDVRCPLTGNHDMSDNALAAVTPEDTTRALAFGKTTVAA</sequence>
<dbReference type="Proteomes" id="UP001322277">
    <property type="component" value="Chromosome 5"/>
</dbReference>
<dbReference type="KEGG" id="cdet:87944644"/>
<organism evidence="1 2">
    <name type="scientific">Colletotrichum destructivum</name>
    <dbReference type="NCBI Taxonomy" id="34406"/>
    <lineage>
        <taxon>Eukaryota</taxon>
        <taxon>Fungi</taxon>
        <taxon>Dikarya</taxon>
        <taxon>Ascomycota</taxon>
        <taxon>Pezizomycotina</taxon>
        <taxon>Sordariomycetes</taxon>
        <taxon>Hypocreomycetidae</taxon>
        <taxon>Glomerellales</taxon>
        <taxon>Glomerellaceae</taxon>
        <taxon>Colletotrichum</taxon>
        <taxon>Colletotrichum destructivum species complex</taxon>
    </lineage>
</organism>
<reference evidence="2" key="1">
    <citation type="journal article" date="2023" name="bioRxiv">
        <title>Complete genome of the Medicago anthracnose fungus, Colletotrichum destructivum, reveals a mini-chromosome-like region within a core chromosome.</title>
        <authorList>
            <person name="Lapalu N."/>
            <person name="Simon A."/>
            <person name="Lu A."/>
            <person name="Plaumann P.-L."/>
            <person name="Amselem J."/>
            <person name="Pigne S."/>
            <person name="Auger A."/>
            <person name="Koch C."/>
            <person name="Dallery J.-F."/>
            <person name="O'Connell R.J."/>
        </authorList>
    </citation>
    <scope>NUCLEOTIDE SEQUENCE [LARGE SCALE GENOMIC DNA]</scope>
    <source>
        <strain evidence="2">CBS 520.97</strain>
    </source>
</reference>
<protein>
    <submittedName>
        <fullName evidence="1">Uncharacterized protein</fullName>
    </submittedName>
</protein>
<proteinExistence type="predicted"/>
<accession>A0AAX4II85</accession>
<evidence type="ECO:0000313" key="2">
    <source>
        <dbReference type="Proteomes" id="UP001322277"/>
    </source>
</evidence>
<dbReference type="RefSeq" id="XP_062780351.1">
    <property type="nucleotide sequence ID" value="XM_062924300.1"/>
</dbReference>